<dbReference type="AlphaFoldDB" id="A0A090W589"/>
<reference evidence="4" key="1">
    <citation type="journal article" date="2014" name="Genome Announc.">
        <title>Draft Genome Sequence of Marine Flavobacterium Jejuia pallidilutea Strain 11shimoA1 and Pigmentation Mutants.</title>
        <authorList>
            <person name="Takatani N."/>
            <person name="Nakanishi M."/>
            <person name="Meirelles P."/>
            <person name="Mino S."/>
            <person name="Suda W."/>
            <person name="Oshima K."/>
            <person name="Hattori M."/>
            <person name="Ohkuma M."/>
            <person name="Hosokawa M."/>
            <person name="Miyashita K."/>
            <person name="Thompson F.L."/>
            <person name="Niwa A."/>
            <person name="Sawabe T."/>
            <person name="Sawabe T."/>
        </authorList>
    </citation>
    <scope>NUCLEOTIDE SEQUENCE [LARGE SCALE GENOMIC DNA]</scope>
    <source>
        <strain evidence="4">JCM 19538</strain>
    </source>
</reference>
<protein>
    <submittedName>
        <fullName evidence="2">Uncharacterized protein</fullName>
    </submittedName>
</protein>
<dbReference type="EMBL" id="BBNS01000021">
    <property type="protein sequence ID" value="GAL72185.1"/>
    <property type="molecule type" value="Genomic_DNA"/>
</dbReference>
<dbReference type="Proteomes" id="UP000030184">
    <property type="component" value="Unassembled WGS sequence"/>
</dbReference>
<evidence type="ECO:0000313" key="2">
    <source>
        <dbReference type="EMBL" id="GAL72185.1"/>
    </source>
</evidence>
<sequence>MKMEAPNKAFPELVNILICFFFYLPISCNNLFVFRLIPFFMVSG</sequence>
<keyword evidence="1" id="KW-0812">Transmembrane</keyword>
<keyword evidence="4" id="KW-1185">Reference proteome</keyword>
<name>A0A090W589_9FLAO</name>
<keyword evidence="1" id="KW-0472">Membrane</keyword>
<evidence type="ECO:0000256" key="1">
    <source>
        <dbReference type="SAM" id="Phobius"/>
    </source>
</evidence>
<comment type="caution">
    <text evidence="2">The sequence shown here is derived from an EMBL/GenBank/DDBJ whole genome shotgun (WGS) entry which is preliminary data.</text>
</comment>
<evidence type="ECO:0000313" key="4">
    <source>
        <dbReference type="Proteomes" id="UP000030184"/>
    </source>
</evidence>
<keyword evidence="1" id="KW-1133">Transmembrane helix</keyword>
<proteinExistence type="predicted"/>
<organism evidence="2 3">
    <name type="scientific">Jejuia pallidilutea</name>
    <dbReference type="NCBI Taxonomy" id="504487"/>
    <lineage>
        <taxon>Bacteria</taxon>
        <taxon>Pseudomonadati</taxon>
        <taxon>Bacteroidota</taxon>
        <taxon>Flavobacteriia</taxon>
        <taxon>Flavobacteriales</taxon>
        <taxon>Flavobacteriaceae</taxon>
        <taxon>Jejuia</taxon>
    </lineage>
</organism>
<feature type="transmembrane region" description="Helical" evidence="1">
    <location>
        <begin position="12"/>
        <end position="37"/>
    </location>
</feature>
<dbReference type="Proteomes" id="UP000029646">
    <property type="component" value="Unassembled WGS sequence"/>
</dbReference>
<evidence type="ECO:0000313" key="3">
    <source>
        <dbReference type="Proteomes" id="UP000029646"/>
    </source>
</evidence>
<gene>
    <name evidence="2" type="ORF">JCM19302_2102</name>
</gene>
<dbReference type="EMBL" id="BBNY01000008">
    <property type="protein sequence ID" value="GAL89286.1"/>
    <property type="molecule type" value="Genomic_DNA"/>
</dbReference>
<accession>A0A090W589</accession>